<dbReference type="Proteomes" id="UP001341820">
    <property type="component" value="Unassembled WGS sequence"/>
</dbReference>
<reference evidence="3 4" key="1">
    <citation type="submission" date="2023-03" db="EMBL/GenBank/DDBJ databases">
        <title>Bacillus Genome Sequencing.</title>
        <authorList>
            <person name="Dunlap C."/>
        </authorList>
    </citation>
    <scope>NUCLEOTIDE SEQUENCE [LARGE SCALE GENOMIC DNA]</scope>
    <source>
        <strain evidence="3 4">B-4107</strain>
    </source>
</reference>
<feature type="domain" description="Cpl-7 lysozyme C-terminal" evidence="2">
    <location>
        <begin position="118"/>
        <end position="160"/>
    </location>
</feature>
<feature type="region of interest" description="Disordered" evidence="1">
    <location>
        <begin position="127"/>
        <end position="178"/>
    </location>
</feature>
<evidence type="ECO:0000313" key="4">
    <source>
        <dbReference type="Proteomes" id="UP001341820"/>
    </source>
</evidence>
<evidence type="ECO:0000256" key="1">
    <source>
        <dbReference type="SAM" id="MobiDB-lite"/>
    </source>
</evidence>
<evidence type="ECO:0000313" key="3">
    <source>
        <dbReference type="EMBL" id="MED4129002.1"/>
    </source>
</evidence>
<accession>A0ABU6NQD5</accession>
<dbReference type="EMBL" id="JAROAS010000024">
    <property type="protein sequence ID" value="MED4129002.1"/>
    <property type="molecule type" value="Genomic_DNA"/>
</dbReference>
<feature type="region of interest" description="Disordered" evidence="1">
    <location>
        <begin position="41"/>
        <end position="60"/>
    </location>
</feature>
<name>A0ABU6NQD5_9BACI</name>
<dbReference type="Pfam" id="PF08230">
    <property type="entry name" value="CW_7"/>
    <property type="match status" value="2"/>
</dbReference>
<protein>
    <recommendedName>
        <fullName evidence="2">Cpl-7 lysozyme C-terminal domain-containing protein</fullName>
    </recommendedName>
</protein>
<feature type="domain" description="Cpl-7 lysozyme C-terminal" evidence="2">
    <location>
        <begin position="61"/>
        <end position="103"/>
    </location>
</feature>
<dbReference type="SUPFAM" id="SSF158634">
    <property type="entry name" value="RPA2825-like"/>
    <property type="match status" value="1"/>
</dbReference>
<organism evidence="3 4">
    <name type="scientific">Shouchella miscanthi</name>
    <dbReference type="NCBI Taxonomy" id="2598861"/>
    <lineage>
        <taxon>Bacteria</taxon>
        <taxon>Bacillati</taxon>
        <taxon>Bacillota</taxon>
        <taxon>Bacilli</taxon>
        <taxon>Bacillales</taxon>
        <taxon>Bacillaceae</taxon>
        <taxon>Shouchella</taxon>
    </lineage>
</organism>
<sequence>MDSRHDVAVMRDDDKLKAQGEAIVKGAIAYLGGKVTIPNDTKTGGIIVENKPAPKPSKKTIAQMADEVIAQKHGNGHDNRRKSLGISAAEYEKVCAEVNRKSGVGSSKPVTAKPKKSIAQMATEVINNQHGNGHENRRQSLGISQAEYEKVRAEVNRRAGGGSAAAPSKSTKPAVKSGEGIVDYMNRAGMDSSMANRKRLAQQHGISNYRGTAAQNSRLLTLISR</sequence>
<dbReference type="InterPro" id="IPR013168">
    <property type="entry name" value="Cpl_7_lyso_C"/>
</dbReference>
<proteinExistence type="predicted"/>
<gene>
    <name evidence="3" type="ORF">P5F74_12720</name>
</gene>
<feature type="compositionally biased region" description="Basic and acidic residues" evidence="1">
    <location>
        <begin position="147"/>
        <end position="157"/>
    </location>
</feature>
<feature type="compositionally biased region" description="Low complexity" evidence="1">
    <location>
        <begin position="164"/>
        <end position="177"/>
    </location>
</feature>
<dbReference type="RefSeq" id="WP_328237716.1">
    <property type="nucleotide sequence ID" value="NZ_JAROAS010000024.1"/>
</dbReference>
<evidence type="ECO:0000259" key="2">
    <source>
        <dbReference type="SMART" id="SM01095"/>
    </source>
</evidence>
<comment type="caution">
    <text evidence="3">The sequence shown here is derived from an EMBL/GenBank/DDBJ whole genome shotgun (WGS) entry which is preliminary data.</text>
</comment>
<dbReference type="SMART" id="SM01095">
    <property type="entry name" value="Cpl-7"/>
    <property type="match status" value="2"/>
</dbReference>
<keyword evidence="4" id="KW-1185">Reference proteome</keyword>